<dbReference type="Gene3D" id="3.20.20.80">
    <property type="entry name" value="Glycosidases"/>
    <property type="match status" value="1"/>
</dbReference>
<dbReference type="RefSeq" id="WP_190449327.1">
    <property type="nucleotide sequence ID" value="NZ_JAMPLM010000015.1"/>
</dbReference>
<comment type="caution">
    <text evidence="4">The sequence shown here is derived from an EMBL/GenBank/DDBJ whole genome shotgun (WGS) entry which is preliminary data.</text>
</comment>
<evidence type="ECO:0000313" key="5">
    <source>
        <dbReference type="Proteomes" id="UP001476950"/>
    </source>
</evidence>
<name>A0ABV0KLQ2_9CYAN</name>
<dbReference type="SUPFAM" id="SSF51445">
    <property type="entry name" value="(Trans)glycosidases"/>
    <property type="match status" value="1"/>
</dbReference>
<keyword evidence="5" id="KW-1185">Reference proteome</keyword>
<dbReference type="InterPro" id="IPR052177">
    <property type="entry name" value="Divisome_Glycosyl_Hydrolase"/>
</dbReference>
<dbReference type="InterPro" id="IPR003790">
    <property type="entry name" value="GHL10"/>
</dbReference>
<proteinExistence type="predicted"/>
<dbReference type="PANTHER" id="PTHR43405:SF1">
    <property type="entry name" value="GLYCOSYL HYDROLASE DIGH"/>
    <property type="match status" value="1"/>
</dbReference>
<reference evidence="4 5" key="1">
    <citation type="submission" date="2022-04" db="EMBL/GenBank/DDBJ databases">
        <title>Positive selection, recombination, and allopatry shape intraspecific diversity of widespread and dominant cyanobacteria.</title>
        <authorList>
            <person name="Wei J."/>
            <person name="Shu W."/>
            <person name="Hu C."/>
        </authorList>
    </citation>
    <scope>NUCLEOTIDE SEQUENCE [LARGE SCALE GENOMIC DNA]</scope>
    <source>
        <strain evidence="4 5">AS-A4</strain>
    </source>
</reference>
<evidence type="ECO:0000259" key="3">
    <source>
        <dbReference type="Pfam" id="PF02638"/>
    </source>
</evidence>
<evidence type="ECO:0000313" key="4">
    <source>
        <dbReference type="EMBL" id="MEP1060144.1"/>
    </source>
</evidence>
<sequence length="508" mass="56328">MFFFLPPASDRPPVRLIVATLLTSLLSTLLLSPQAQAQAAPYCQQSQAAIDQKEALRRLAARGGNQDAQKRYASLVKQHGERLQKCRKQTQLQTQAIWLRLYPCDAKPGALESVLDQIVNRGYSQVNVETFYNGRVLLPTTDNPTAWASVLGGSKAQQADLLAEIIRKGRARGLKVYAWLFGMNMGASYVSRPDKQQTLARNGLGQTSLTASTVAGLSVDIGLTNPEEAFIDPYSPQARQDYAQMVQAIVQRKPDGVLFDYIRYPRGYGSASVASKIQDLWVYGEASQQTLFQRALNYRGMELIRRFLEQGYITGDDLKAVNQLYPQEREPLWQGLDPKRTTASLPLARRVARLQADLWQLSVAHASQGVLDFVSAAVAPVQRQGIPAGVVFFSDGNSSVGRSGFDSRLQPWDRFSGSLEWHPMAYANCGSAKCITAQIQRVLQAAPRGTKVKPVLAGVWQQSVSNRPPLEVQMQALQRMAPQVKGVSHFAYSWQEPGSDRNRKYCQP</sequence>
<accession>A0ABV0KLQ2</accession>
<dbReference type="Pfam" id="PF02638">
    <property type="entry name" value="GHL10"/>
    <property type="match status" value="1"/>
</dbReference>
<keyword evidence="1 2" id="KW-0732">Signal</keyword>
<organism evidence="4 5">
    <name type="scientific">Stenomitos frigidus AS-A4</name>
    <dbReference type="NCBI Taxonomy" id="2933935"/>
    <lineage>
        <taxon>Bacteria</taxon>
        <taxon>Bacillati</taxon>
        <taxon>Cyanobacteriota</taxon>
        <taxon>Cyanophyceae</taxon>
        <taxon>Leptolyngbyales</taxon>
        <taxon>Leptolyngbyaceae</taxon>
        <taxon>Stenomitos</taxon>
    </lineage>
</organism>
<evidence type="ECO:0000256" key="1">
    <source>
        <dbReference type="ARBA" id="ARBA00022729"/>
    </source>
</evidence>
<feature type="domain" description="Glycosyl hydrolase-like 10" evidence="3">
    <location>
        <begin position="132"/>
        <end position="272"/>
    </location>
</feature>
<feature type="chain" id="PRO_5045846173" evidence="2">
    <location>
        <begin position="38"/>
        <end position="508"/>
    </location>
</feature>
<dbReference type="InterPro" id="IPR017853">
    <property type="entry name" value="GH"/>
</dbReference>
<evidence type="ECO:0000256" key="2">
    <source>
        <dbReference type="SAM" id="SignalP"/>
    </source>
</evidence>
<dbReference type="EMBL" id="JAMPLM010000015">
    <property type="protein sequence ID" value="MEP1060144.1"/>
    <property type="molecule type" value="Genomic_DNA"/>
</dbReference>
<protein>
    <submittedName>
        <fullName evidence="4">Family 10 glycosylhydrolase</fullName>
    </submittedName>
</protein>
<dbReference type="PANTHER" id="PTHR43405">
    <property type="entry name" value="GLYCOSYL HYDROLASE DIGH"/>
    <property type="match status" value="1"/>
</dbReference>
<feature type="signal peptide" evidence="2">
    <location>
        <begin position="1"/>
        <end position="37"/>
    </location>
</feature>
<gene>
    <name evidence="4" type="ORF">NDI38_17045</name>
</gene>
<dbReference type="Proteomes" id="UP001476950">
    <property type="component" value="Unassembled WGS sequence"/>
</dbReference>